<protein>
    <submittedName>
        <fullName evidence="1">Methyltransferase domain-containing protein</fullName>
    </submittedName>
</protein>
<dbReference type="GO" id="GO:0008168">
    <property type="term" value="F:methyltransferase activity"/>
    <property type="evidence" value="ECO:0007669"/>
    <property type="project" value="UniProtKB-KW"/>
</dbReference>
<evidence type="ECO:0000313" key="2">
    <source>
        <dbReference type="Proteomes" id="UP000243205"/>
    </source>
</evidence>
<proteinExistence type="predicted"/>
<dbReference type="OrthoDB" id="9816564at2"/>
<dbReference type="Pfam" id="PF13489">
    <property type="entry name" value="Methyltransf_23"/>
    <property type="match status" value="1"/>
</dbReference>
<name>A0A1G6XXV3_9BACT</name>
<dbReference type="SUPFAM" id="SSF53335">
    <property type="entry name" value="S-adenosyl-L-methionine-dependent methyltransferases"/>
    <property type="match status" value="1"/>
</dbReference>
<organism evidence="1 2">
    <name type="scientific">Desulfuromonas thiophila</name>
    <dbReference type="NCBI Taxonomy" id="57664"/>
    <lineage>
        <taxon>Bacteria</taxon>
        <taxon>Pseudomonadati</taxon>
        <taxon>Thermodesulfobacteriota</taxon>
        <taxon>Desulfuromonadia</taxon>
        <taxon>Desulfuromonadales</taxon>
        <taxon>Desulfuromonadaceae</taxon>
        <taxon>Desulfuromonas</taxon>
    </lineage>
</organism>
<sequence length="213" mass="24469">MKFLLCPLCHSDDNQLYCRDVRRDYLHCRCCDLVFVPPADQLSPVAEKAQYDLHCNDPADERYRAFLGRLFEPLRLLLPATACGLDYGSGPGPTLSSMLAECGHAMALYDPFYAPDPTVLRRTYDFITCTEVAEHFRQPLEEFERLWSLLRPGGILGLMTRLREAGQDFAGWYYKKDPTHICFYSRTSFAWLARQFGARLELHGADVILLHRP</sequence>
<evidence type="ECO:0000313" key="1">
    <source>
        <dbReference type="EMBL" id="SDD82999.1"/>
    </source>
</evidence>
<dbReference type="RefSeq" id="WP_092075790.1">
    <property type="nucleotide sequence ID" value="NZ_CALFZY010000006.1"/>
</dbReference>
<accession>A0A1G6XXV3</accession>
<keyword evidence="1" id="KW-0489">Methyltransferase</keyword>
<dbReference type="Gene3D" id="3.40.50.150">
    <property type="entry name" value="Vaccinia Virus protein VP39"/>
    <property type="match status" value="1"/>
</dbReference>
<reference evidence="2" key="1">
    <citation type="submission" date="2016-10" db="EMBL/GenBank/DDBJ databases">
        <authorList>
            <person name="Varghese N."/>
            <person name="Submissions S."/>
        </authorList>
    </citation>
    <scope>NUCLEOTIDE SEQUENCE [LARGE SCALE GENOMIC DNA]</scope>
    <source>
        <strain evidence="2">DSM 8987</strain>
    </source>
</reference>
<dbReference type="EMBL" id="FNAQ01000001">
    <property type="protein sequence ID" value="SDD82999.1"/>
    <property type="molecule type" value="Genomic_DNA"/>
</dbReference>
<dbReference type="GO" id="GO:0032259">
    <property type="term" value="P:methylation"/>
    <property type="evidence" value="ECO:0007669"/>
    <property type="project" value="UniProtKB-KW"/>
</dbReference>
<keyword evidence="1" id="KW-0808">Transferase</keyword>
<dbReference type="InterPro" id="IPR029063">
    <property type="entry name" value="SAM-dependent_MTases_sf"/>
</dbReference>
<gene>
    <name evidence="1" type="ORF">SAMN05661003_101440</name>
</gene>
<keyword evidence="2" id="KW-1185">Reference proteome</keyword>
<dbReference type="AlphaFoldDB" id="A0A1G6XXV3"/>
<dbReference type="STRING" id="57664.SAMN05661003_101440"/>
<dbReference type="Proteomes" id="UP000243205">
    <property type="component" value="Unassembled WGS sequence"/>
</dbReference>